<organism evidence="3 4">
    <name type="scientific">Desulfonema limicola</name>
    <dbReference type="NCBI Taxonomy" id="45656"/>
    <lineage>
        <taxon>Bacteria</taxon>
        <taxon>Pseudomonadati</taxon>
        <taxon>Thermodesulfobacteriota</taxon>
        <taxon>Desulfobacteria</taxon>
        <taxon>Desulfobacterales</taxon>
        <taxon>Desulfococcaceae</taxon>
        <taxon>Desulfonema</taxon>
    </lineage>
</organism>
<dbReference type="Pfam" id="PF08463">
    <property type="entry name" value="EcoEI_R_C"/>
    <property type="match status" value="1"/>
</dbReference>
<dbReference type="Pfam" id="PF04313">
    <property type="entry name" value="HSDR_N"/>
    <property type="match status" value="1"/>
</dbReference>
<dbReference type="InterPro" id="IPR007409">
    <property type="entry name" value="Restrct_endonuc_type1_HsdR_N"/>
</dbReference>
<dbReference type="InterPro" id="IPR013670">
    <property type="entry name" value="EcoEI_R_C_dom"/>
</dbReference>
<evidence type="ECO:0000313" key="3">
    <source>
        <dbReference type="EMBL" id="QTA80478.1"/>
    </source>
</evidence>
<keyword evidence="3" id="KW-0547">Nucleotide-binding</keyword>
<dbReference type="CDD" id="cd18799">
    <property type="entry name" value="SF2_C_EcoAI-like"/>
    <property type="match status" value="1"/>
</dbReference>
<dbReference type="Pfam" id="PF04851">
    <property type="entry name" value="ResIII"/>
    <property type="match status" value="1"/>
</dbReference>
<dbReference type="AlphaFoldDB" id="A0A975B7X4"/>
<keyword evidence="3" id="KW-0347">Helicase</keyword>
<keyword evidence="3" id="KW-0067">ATP-binding</keyword>
<dbReference type="Gene3D" id="3.40.50.300">
    <property type="entry name" value="P-loop containing nucleotide triphosphate hydrolases"/>
    <property type="match status" value="2"/>
</dbReference>
<reference evidence="3" key="1">
    <citation type="journal article" date="2021" name="Microb. Physiol.">
        <title>Proteogenomic Insights into the Physiology of Marine, Sulfate-Reducing, Filamentous Desulfonema limicola and Desulfonema magnum.</title>
        <authorList>
            <person name="Schnaars V."/>
            <person name="Wohlbrand L."/>
            <person name="Scheve S."/>
            <person name="Hinrichs C."/>
            <person name="Reinhardt R."/>
            <person name="Rabus R."/>
        </authorList>
    </citation>
    <scope>NUCLEOTIDE SEQUENCE</scope>
    <source>
        <strain evidence="3">5ac10</strain>
    </source>
</reference>
<dbReference type="GO" id="GO:0004386">
    <property type="term" value="F:helicase activity"/>
    <property type="evidence" value="ECO:0007669"/>
    <property type="project" value="UniProtKB-KW"/>
</dbReference>
<dbReference type="PANTHER" id="PTHR47396">
    <property type="entry name" value="TYPE I RESTRICTION ENZYME ECOKI R PROTEIN"/>
    <property type="match status" value="1"/>
</dbReference>
<dbReference type="Proteomes" id="UP000663720">
    <property type="component" value="Chromosome"/>
</dbReference>
<dbReference type="SMART" id="SM00487">
    <property type="entry name" value="DEXDc"/>
    <property type="match status" value="1"/>
</dbReference>
<dbReference type="SUPFAM" id="SSF52540">
    <property type="entry name" value="P-loop containing nucleoside triphosphate hydrolases"/>
    <property type="match status" value="2"/>
</dbReference>
<protein>
    <submittedName>
        <fullName evidence="3">Helicase superfamily protein, DUF4145</fullName>
    </submittedName>
</protein>
<feature type="region of interest" description="Disordered" evidence="1">
    <location>
        <begin position="137"/>
        <end position="159"/>
    </location>
</feature>
<name>A0A975B7X4_9BACT</name>
<dbReference type="GO" id="GO:0009307">
    <property type="term" value="P:DNA restriction-modification system"/>
    <property type="evidence" value="ECO:0007669"/>
    <property type="project" value="UniProtKB-KW"/>
</dbReference>
<sequence>MNENIMKSINFEILKDHWPDLWNLGGFAEQYAWPDPSSSLIKLRLFAEVLVQWVYDEFGFPVPYRPNFFDLLDNDAFKNAIPAVVLDKLHLIRVQGNKAAHGEQAEVEKSLGLVKEAYDLGKWLLITFKGVKKTDFPEYREPPKQGSDAAKSGKENKAVQEKLAEQEARLQELLDKLEQERAQKKVAGKKADELQQFAQAGKKAADELEFNEETTRRRLIDSLLLDAGWNIASDGTNTDEVSQEQEIKYQPTQSGIGYADYVLWDDNGKPLAVIEAKKTSKNAETGRKQAALYADGLEKMHGQRPIIFYTNGHDIWIWDDAQDYPPRKLLGFYSKDSLQYIVTFQRKAALPLDSVAPDSEIAGRLYQLEAVKRVTERFAQKHRKALIIQATGTGKTRVAISLTDVLVRANRVKRVLFLCDRKELRKQAKNAFNDFLSEPMTIVKANTAKDRNQRIYLATYPAMMKVFQTFDVGFFDLIIADESHRSIYNRYGGLFKYFDCMQVGLTATPVDFINRNTYRLFGCEEKNPTFYYSLERAVEEGWLVPFEVFTYTTGLLREGIKYRNLNEEQRRQLEDDGDDPQLYDYEAGQVDKQIFNRETIRKIIRNLMENGIKDSDGQTLGKTIIFARNHNHAILLQEVFDEMYPQYGGKFCMVIDNYDPRAEQLIDDFKGKGNNDGLTIAVSVDMLDTGIDVPEIVNLVFAKPVYSKVKFWQMIGRGTRLCENLFGLAGHKKKFRIFDHWGNFEFFEEHFDEPEPVPSKSLMQRLFDARISLARQFIDKAMPDEFNHTAELIRKDINALPEESIAVRELWKEKRTLSKPEVLKAFTPAIVAALCNDIAPLMQWVNIRKSRNAIEFDLLITKMQTELVMGSAGFENLKNVFLNQISQLQMILNPVKEKAEIIKKVWSAGFWNGVTTDDLEYMREELRGIMQYRQKDTPPEQITKIIDIQDIGDEYQARTTNLETIDMQAYRLRVEDALNELFVSNPTLQKIKNGETVSQDDLNALTSLVLTQHPGVDLNILKDFYKDTAMPLDNIIRSIIGMDIETVKQRFADFVSRHPGLTAKQTRFLGLLQHHISRNGSIEIERLYEDPFITIDSNGPDGVFPHSSQIDDLISIIETFNPKKEKEEIKYNADN</sequence>
<dbReference type="PANTHER" id="PTHR47396:SF1">
    <property type="entry name" value="ATP-DEPENDENT HELICASE IRC3-RELATED"/>
    <property type="match status" value="1"/>
</dbReference>
<dbReference type="CDD" id="cd18032">
    <property type="entry name" value="DEXHc_RE_I_III_res"/>
    <property type="match status" value="1"/>
</dbReference>
<proteinExistence type="predicted"/>
<dbReference type="GO" id="GO:0009035">
    <property type="term" value="F:type I site-specific deoxyribonuclease activity"/>
    <property type="evidence" value="ECO:0007669"/>
    <property type="project" value="UniProtKB-EC"/>
</dbReference>
<keyword evidence="3" id="KW-0378">Hydrolase</keyword>
<dbReference type="InterPro" id="IPR050742">
    <property type="entry name" value="Helicase_Restrict-Modif_Enz"/>
</dbReference>
<accession>A0A975B7X4</accession>
<dbReference type="Pfam" id="PF00271">
    <property type="entry name" value="Helicase_C"/>
    <property type="match status" value="1"/>
</dbReference>
<dbReference type="PROSITE" id="PS51192">
    <property type="entry name" value="HELICASE_ATP_BIND_1"/>
    <property type="match status" value="1"/>
</dbReference>
<evidence type="ECO:0000259" key="2">
    <source>
        <dbReference type="PROSITE" id="PS51192"/>
    </source>
</evidence>
<dbReference type="InterPro" id="IPR006935">
    <property type="entry name" value="Helicase/UvrB_N"/>
</dbReference>
<dbReference type="InterPro" id="IPR014001">
    <property type="entry name" value="Helicase_ATP-bd"/>
</dbReference>
<dbReference type="GO" id="GO:0005524">
    <property type="term" value="F:ATP binding"/>
    <property type="evidence" value="ECO:0007669"/>
    <property type="project" value="UniProtKB-KW"/>
</dbReference>
<dbReference type="KEGG" id="dli:dnl_27830"/>
<gene>
    <name evidence="3" type="ORF">dnl_27830</name>
</gene>
<evidence type="ECO:0000313" key="4">
    <source>
        <dbReference type="Proteomes" id="UP000663720"/>
    </source>
</evidence>
<dbReference type="InterPro" id="IPR027417">
    <property type="entry name" value="P-loop_NTPase"/>
</dbReference>
<dbReference type="REBASE" id="468780">
    <property type="entry name" value="Dli5ac10ORF27860P"/>
</dbReference>
<dbReference type="GO" id="GO:0005829">
    <property type="term" value="C:cytosol"/>
    <property type="evidence" value="ECO:0007669"/>
    <property type="project" value="TreeGrafter"/>
</dbReference>
<dbReference type="GO" id="GO:0003677">
    <property type="term" value="F:DNA binding"/>
    <property type="evidence" value="ECO:0007669"/>
    <property type="project" value="UniProtKB-KW"/>
</dbReference>
<keyword evidence="4" id="KW-1185">Reference proteome</keyword>
<evidence type="ECO:0000256" key="1">
    <source>
        <dbReference type="SAM" id="MobiDB-lite"/>
    </source>
</evidence>
<feature type="domain" description="Helicase ATP-binding" evidence="2">
    <location>
        <begin position="376"/>
        <end position="527"/>
    </location>
</feature>
<dbReference type="EMBL" id="CP061799">
    <property type="protein sequence ID" value="QTA80478.1"/>
    <property type="molecule type" value="Genomic_DNA"/>
</dbReference>
<dbReference type="Gene3D" id="3.90.1570.30">
    <property type="match status" value="1"/>
</dbReference>
<dbReference type="InterPro" id="IPR001650">
    <property type="entry name" value="Helicase_C-like"/>
</dbReference>